<accession>A0A5C5U316</accession>
<dbReference type="SUPFAM" id="SSF48371">
    <property type="entry name" value="ARM repeat"/>
    <property type="match status" value="1"/>
</dbReference>
<evidence type="ECO:0000313" key="2">
    <source>
        <dbReference type="EMBL" id="TWT20327.1"/>
    </source>
</evidence>
<sequence>MKKKSSHDESTVGGASVKGRRRTAGGAATGAGINFQAAVTAIAGVHLIEGTPLSWFDGVTADVPVAVWAESGEAGDDVRLELRNGNIVEAQVKRGLRVGADLWDPLLKLARAIDSGEIDYGVLVVSPDSSRSVAYGLAKDIRHLADGRTDSLSKQGETWHTTLEDAGLSVSETCARLRIRVVHAIESDAVAISTARSLLSRLISSQETAAWAWDRLYREAHELIERRGRWTIPALLKLLDSAGFGQNAIASPVVVASRLCDWVRDTNRSFSILGVKSELSIQDAWIPLKAATTSASNQVGEDLAVALERYYARNPRKSKDDENKVVDAQWIGRFYTRAVVVAGPGMGKSTLLTKLAQLYAADGYPLLKVRLAAVAARMAGGYSFLDSVLHFGLSGSGITARAAMDAGLQDWVLLCDGLDECHSEQEAVAEGISQFAAGYPHARVVVTTRPIGYHTARFAECRHYELLPPEKDAAPKSLANLLRAAAPSSTDLVVRADEIAKKSLAAGAGEVIAWSPHMLGMAASLLASSRRLGTTKAELYQNLFDLIDSVPNARAGDPGVSKPVLIGVLNVLGWELVSDPLAPTRDLERRCAARLEGDLSVPALKAQEIAAACLRYWEDVGLIERLHHGQTALIAFVHKTFAEFAAARFLCNDAPEDERIRLIDDRIAKNDWAEIFNFAGGLGAGRDVVAAFLKNAGTGYSGSLTQVLRIIAMPEARCSEEMRRRVLEHAWEIVDSTRTDEAIAIGTALADLARVHPDEIGAVATTRLASSQYWTRLIAWLCAVEAGPDYYELMDAPNALVGIASKVGPLTASLLGNIIVRGNEEGDLTRRLALSIARRIGADQQLIEASGFLAVVEHPALNNIGFQEEVAKILGIPLRIHKKFARQLAKEIKRMSKIVANDEFVDSEGRAMEALFGSLAALGAHTDEYDINSQVPLHLCAYVGLTGIGQVTYSDFDAWKDPYDEEMVREVIQSLAKVSILDPISLQREAASALGLLKEGREGLWLRIFGAASVDVPEPDWERVRDVGVDRALLLKAVLHKSRWLSIVAVNLLDGFDPLEEREVEYLLEKANGFSFAIVAYLTGRLGDRGSQLLLDRINGSQVDGLEYLFNKLCESNVAWSDAVLKALRAGLFSESASAAKEAALLAAAYGGSGVRIPADLLEQAYQHWLVHEKPYPKRNGVVPITPRGALMQAMISTNICSDERLIEGLIDPHLEVSEAAIDGLVGRMATSDQMQAHFVERVLERKVSAKSLNALLLKDAAISRQFVGKMLVLLNDNDPKYRLAASRLLDARYLPASQILESAQRLLKDPEREIRGRARGILKTVEGLVT</sequence>
<feature type="compositionally biased region" description="Basic and acidic residues" evidence="1">
    <location>
        <begin position="1"/>
        <end position="10"/>
    </location>
</feature>
<organism evidence="2 3">
    <name type="scientific">Luteimonas marina</name>
    <dbReference type="NCBI Taxonomy" id="488485"/>
    <lineage>
        <taxon>Bacteria</taxon>
        <taxon>Pseudomonadati</taxon>
        <taxon>Pseudomonadota</taxon>
        <taxon>Gammaproteobacteria</taxon>
        <taxon>Lysobacterales</taxon>
        <taxon>Lysobacteraceae</taxon>
        <taxon>Luteimonas</taxon>
    </lineage>
</organism>
<dbReference type="OrthoDB" id="7594468at2"/>
<reference evidence="2 3" key="1">
    <citation type="journal article" date="2008" name="Int. J. Syst. Evol. Microbiol.">
        <title>Luteimonas marina sp. nov., isolated from seawater.</title>
        <authorList>
            <person name="Baik K.S."/>
            <person name="Park S.C."/>
            <person name="Kim M.S."/>
            <person name="Kim E.M."/>
            <person name="Park C."/>
            <person name="Chun J."/>
            <person name="Seong C.N."/>
        </authorList>
    </citation>
    <scope>NUCLEOTIDE SEQUENCE [LARGE SCALE GENOMIC DNA]</scope>
    <source>
        <strain evidence="2 3">FR1330</strain>
    </source>
</reference>
<gene>
    <name evidence="2" type="ORF">FQY83_11395</name>
</gene>
<protein>
    <recommendedName>
        <fullName evidence="4">NACHT domain-containing protein</fullName>
    </recommendedName>
</protein>
<keyword evidence="3" id="KW-1185">Reference proteome</keyword>
<dbReference type="InterPro" id="IPR016024">
    <property type="entry name" value="ARM-type_fold"/>
</dbReference>
<dbReference type="Gene3D" id="3.40.50.300">
    <property type="entry name" value="P-loop containing nucleotide triphosphate hydrolases"/>
    <property type="match status" value="1"/>
</dbReference>
<dbReference type="EMBL" id="VOHK01000004">
    <property type="protein sequence ID" value="TWT20327.1"/>
    <property type="molecule type" value="Genomic_DNA"/>
</dbReference>
<evidence type="ECO:0000256" key="1">
    <source>
        <dbReference type="SAM" id="MobiDB-lite"/>
    </source>
</evidence>
<feature type="region of interest" description="Disordered" evidence="1">
    <location>
        <begin position="1"/>
        <end position="23"/>
    </location>
</feature>
<name>A0A5C5U316_9GAMM</name>
<evidence type="ECO:0000313" key="3">
    <source>
        <dbReference type="Proteomes" id="UP000319980"/>
    </source>
</evidence>
<dbReference type="RefSeq" id="WP_146388063.1">
    <property type="nucleotide sequence ID" value="NZ_VOHK01000004.1"/>
</dbReference>
<comment type="caution">
    <text evidence="2">The sequence shown here is derived from an EMBL/GenBank/DDBJ whole genome shotgun (WGS) entry which is preliminary data.</text>
</comment>
<dbReference type="InterPro" id="IPR027417">
    <property type="entry name" value="P-loop_NTPase"/>
</dbReference>
<evidence type="ECO:0008006" key="4">
    <source>
        <dbReference type="Google" id="ProtNLM"/>
    </source>
</evidence>
<proteinExistence type="predicted"/>
<dbReference type="Proteomes" id="UP000319980">
    <property type="component" value="Unassembled WGS sequence"/>
</dbReference>
<dbReference type="SUPFAM" id="SSF52540">
    <property type="entry name" value="P-loop containing nucleoside triphosphate hydrolases"/>
    <property type="match status" value="1"/>
</dbReference>